<evidence type="ECO:0000259" key="13">
    <source>
        <dbReference type="Pfam" id="PF01467"/>
    </source>
</evidence>
<protein>
    <recommendedName>
        <fullName evidence="11">Bifunctional protein HldE</fullName>
    </recommendedName>
    <domain>
        <recommendedName>
            <fullName evidence="11">D-beta-D-heptose 7-phosphate kinase</fullName>
            <ecNumber evidence="11">2.7.1.167</ecNumber>
        </recommendedName>
        <alternativeName>
            <fullName evidence="11">D-beta-D-heptose 7-phosphotransferase</fullName>
        </alternativeName>
        <alternativeName>
            <fullName evidence="11">D-glycero-beta-D-manno-heptose-7-phosphate kinase</fullName>
        </alternativeName>
    </domain>
    <domain>
        <recommendedName>
            <fullName evidence="11">D-beta-D-heptose 1-phosphate adenylyltransferase</fullName>
            <ecNumber evidence="11">2.7.7.70</ecNumber>
        </recommendedName>
        <alternativeName>
            <fullName evidence="11">D-glycero-beta-D-manno-heptose 1-phosphate adenylyltransferase</fullName>
        </alternativeName>
    </domain>
</protein>
<keyword evidence="3 11" id="KW-0808">Transferase</keyword>
<dbReference type="InterPro" id="IPR004821">
    <property type="entry name" value="Cyt_trans-like"/>
</dbReference>
<dbReference type="InterPro" id="IPR011611">
    <property type="entry name" value="PfkB_dom"/>
</dbReference>
<name>A0A9J7B311_9PROT</name>
<gene>
    <name evidence="14" type="primary">rfaE1</name>
    <name evidence="11" type="synonym">hldE</name>
    <name evidence="14" type="ORF">NUH88_10100</name>
</gene>
<dbReference type="EC" id="2.7.7.70" evidence="11"/>
<evidence type="ECO:0000256" key="3">
    <source>
        <dbReference type="ARBA" id="ARBA00022679"/>
    </source>
</evidence>
<dbReference type="PANTHER" id="PTHR46969:SF1">
    <property type="entry name" value="BIFUNCTIONAL PROTEIN HLDE"/>
    <property type="match status" value="1"/>
</dbReference>
<comment type="pathway">
    <text evidence="11">Nucleotide-sugar biosynthesis; ADP-L-glycero-beta-D-manno-heptose biosynthesis; ADP-L-glycero-beta-D-manno-heptose from D-glycero-beta-D-manno-heptose 7-phosphate: step 3/4.</text>
</comment>
<feature type="region of interest" description="Ribokinase" evidence="11">
    <location>
        <begin position="1"/>
        <end position="332"/>
    </location>
</feature>
<feature type="domain" description="Cytidyltransferase-like" evidence="13">
    <location>
        <begin position="360"/>
        <end position="465"/>
    </location>
</feature>
<keyword evidence="5 11" id="KW-0547">Nucleotide-binding</keyword>
<evidence type="ECO:0000259" key="12">
    <source>
        <dbReference type="Pfam" id="PF00294"/>
    </source>
</evidence>
<dbReference type="GO" id="GO:0033785">
    <property type="term" value="F:heptose 7-phosphate kinase activity"/>
    <property type="evidence" value="ECO:0007669"/>
    <property type="project" value="UniProtKB-UniRule"/>
</dbReference>
<dbReference type="Gene3D" id="3.40.1190.20">
    <property type="match status" value="1"/>
</dbReference>
<dbReference type="InterPro" id="IPR029056">
    <property type="entry name" value="Ribokinase-like"/>
</dbReference>
<keyword evidence="9 11" id="KW-0119">Carbohydrate metabolism</keyword>
<dbReference type="InterPro" id="IPR014729">
    <property type="entry name" value="Rossmann-like_a/b/a_fold"/>
</dbReference>
<accession>A0A9J7B311</accession>
<dbReference type="NCBIfam" id="TIGR02199">
    <property type="entry name" value="rfaE_dom_II"/>
    <property type="match status" value="1"/>
</dbReference>
<dbReference type="PANTHER" id="PTHR46969">
    <property type="entry name" value="BIFUNCTIONAL PROTEIN HLDE"/>
    <property type="match status" value="1"/>
</dbReference>
<dbReference type="InterPro" id="IPR011913">
    <property type="entry name" value="RfaE_dom_I"/>
</dbReference>
<dbReference type="Pfam" id="PF01467">
    <property type="entry name" value="CTP_transf_like"/>
    <property type="match status" value="1"/>
</dbReference>
<evidence type="ECO:0000313" key="15">
    <source>
        <dbReference type="Proteomes" id="UP001060336"/>
    </source>
</evidence>
<evidence type="ECO:0000256" key="7">
    <source>
        <dbReference type="ARBA" id="ARBA00022840"/>
    </source>
</evidence>
<feature type="active site" evidence="11">
    <location>
        <position position="278"/>
    </location>
</feature>
<keyword evidence="6 11" id="KW-0418">Kinase</keyword>
<dbReference type="SUPFAM" id="SSF52374">
    <property type="entry name" value="Nucleotidylyl transferase"/>
    <property type="match status" value="1"/>
</dbReference>
<evidence type="ECO:0000256" key="4">
    <source>
        <dbReference type="ARBA" id="ARBA00022695"/>
    </source>
</evidence>
<dbReference type="InterPro" id="IPR011914">
    <property type="entry name" value="RfaE_dom_II"/>
</dbReference>
<evidence type="ECO:0000256" key="8">
    <source>
        <dbReference type="ARBA" id="ARBA00023268"/>
    </source>
</evidence>
<feature type="domain" description="Carbohydrate kinase PfkB" evidence="12">
    <location>
        <begin position="19"/>
        <end position="315"/>
    </location>
</feature>
<comment type="pathway">
    <text evidence="11">Nucleotide-sugar biosynthesis; ADP-L-glycero-beta-D-manno-heptose biosynthesis; ADP-L-glycero-beta-D-manno-heptose from D-glycero-beta-D-manno-heptose 7-phosphate: step 1/4.</text>
</comment>
<comment type="catalytic activity">
    <reaction evidence="10 11">
        <text>D-glycero-beta-D-manno-heptose 1-phosphate + ATP + H(+) = ADP-D-glycero-beta-D-manno-heptose + diphosphate</text>
        <dbReference type="Rhea" id="RHEA:27465"/>
        <dbReference type="ChEBI" id="CHEBI:15378"/>
        <dbReference type="ChEBI" id="CHEBI:30616"/>
        <dbReference type="ChEBI" id="CHEBI:33019"/>
        <dbReference type="ChEBI" id="CHEBI:59967"/>
        <dbReference type="ChEBI" id="CHEBI:61593"/>
        <dbReference type="EC" id="2.7.7.70"/>
    </reaction>
</comment>
<dbReference type="GO" id="GO:0033786">
    <property type="term" value="F:heptose-1-phosphate adenylyltransferase activity"/>
    <property type="evidence" value="ECO:0007669"/>
    <property type="project" value="UniProtKB-UniRule"/>
</dbReference>
<dbReference type="GO" id="GO:0005829">
    <property type="term" value="C:cytosol"/>
    <property type="evidence" value="ECO:0007669"/>
    <property type="project" value="TreeGrafter"/>
</dbReference>
<evidence type="ECO:0000256" key="9">
    <source>
        <dbReference type="ARBA" id="ARBA00023277"/>
    </source>
</evidence>
<dbReference type="Pfam" id="PF00294">
    <property type="entry name" value="PfkB"/>
    <property type="match status" value="1"/>
</dbReference>
<evidence type="ECO:0000256" key="6">
    <source>
        <dbReference type="ARBA" id="ARBA00022777"/>
    </source>
</evidence>
<dbReference type="KEGG" id="naci:NUH88_10100"/>
<dbReference type="Gene3D" id="3.40.50.620">
    <property type="entry name" value="HUPs"/>
    <property type="match status" value="1"/>
</dbReference>
<dbReference type="Proteomes" id="UP001060336">
    <property type="component" value="Chromosome"/>
</dbReference>
<comment type="function">
    <text evidence="1 11">Catalyzes the phosphorylation of D-glycero-D-manno-heptose 7-phosphate at the C-1 position to selectively form D-glycero-beta-D-manno-heptose-1,7-bisphosphate.</text>
</comment>
<sequence length="491" mass="51585">MTHDSDLAAKVDSLAGVRLLCVGDAMLDRFVYGSVDRISPEAPVPVLRIQRETAMLGGAGNVVRNLVALGAEACFISVIGRDAAGRELTGLVAEETGVESHLLTIPGRETTIKVRYVAGAQQLLRADQENVGAIDAAVEEDMISRAVADLDQSSALVLSDYGKGLLSQSGLTQLIETARKKGRPVIVDPKGTYYGRYRGATVITPNRRELYEASGMPVDNVEAIVAAARHIIAHAGVESVLVTRSQDGMTYVSGDRDAEPLHFEAAAREVFDVSGAGDTVVAVLAAALGRGLPVAHGIELANAAAGIVVGKMGTAVAYASELAAAFRAHDLLQGEVKVASADMIARRAKEWRDQGLRVGFTNGCFDLLHPGHVSLMRQAKAACDRLIVGLNSDASVARLKGPTRPVQSEASRAAVLASLATVDAVAIFGEDTPMELIETVRPDVLIKGADYTVETVVGAEFVQSYGGKVVLAQLEDGHSTTATIARMNAGK</sequence>
<keyword evidence="4 11" id="KW-0548">Nucleotidyltransferase</keyword>
<feature type="binding site" evidence="11">
    <location>
        <begin position="206"/>
        <end position="209"/>
    </location>
    <ligand>
        <name>ATP</name>
        <dbReference type="ChEBI" id="CHEBI:30616"/>
    </ligand>
</feature>
<dbReference type="RefSeq" id="WP_257771863.1">
    <property type="nucleotide sequence ID" value="NZ_CP102480.1"/>
</dbReference>
<dbReference type="GO" id="GO:0005524">
    <property type="term" value="F:ATP binding"/>
    <property type="evidence" value="ECO:0007669"/>
    <property type="project" value="UniProtKB-UniRule"/>
</dbReference>
<evidence type="ECO:0000256" key="5">
    <source>
        <dbReference type="ARBA" id="ARBA00022741"/>
    </source>
</evidence>
<dbReference type="EC" id="2.7.1.167" evidence="11"/>
<evidence type="ECO:0000256" key="2">
    <source>
        <dbReference type="ARBA" id="ARBA00003753"/>
    </source>
</evidence>
<comment type="catalytic activity">
    <reaction evidence="11">
        <text>D-glycero-beta-D-manno-heptose 7-phosphate + ATP = D-glycero-beta-D-manno-heptose 1,7-bisphosphate + ADP + H(+)</text>
        <dbReference type="Rhea" id="RHEA:27473"/>
        <dbReference type="ChEBI" id="CHEBI:15378"/>
        <dbReference type="ChEBI" id="CHEBI:30616"/>
        <dbReference type="ChEBI" id="CHEBI:60204"/>
        <dbReference type="ChEBI" id="CHEBI:60208"/>
        <dbReference type="ChEBI" id="CHEBI:456216"/>
        <dbReference type="EC" id="2.7.1.167"/>
    </reaction>
</comment>
<evidence type="ECO:0000256" key="1">
    <source>
        <dbReference type="ARBA" id="ARBA00002319"/>
    </source>
</evidence>
<dbReference type="EMBL" id="CP102480">
    <property type="protein sequence ID" value="UUX52037.1"/>
    <property type="molecule type" value="Genomic_DNA"/>
</dbReference>
<organism evidence="14 15">
    <name type="scientific">Nisaea acidiphila</name>
    <dbReference type="NCBI Taxonomy" id="1862145"/>
    <lineage>
        <taxon>Bacteria</taxon>
        <taxon>Pseudomonadati</taxon>
        <taxon>Pseudomonadota</taxon>
        <taxon>Alphaproteobacteria</taxon>
        <taxon>Rhodospirillales</taxon>
        <taxon>Thalassobaculaceae</taxon>
        <taxon>Nisaea</taxon>
    </lineage>
</organism>
<reference evidence="14" key="1">
    <citation type="submission" date="2022-08" db="EMBL/GenBank/DDBJ databases">
        <title>Nisaea acidiphila sp. nov., isolated from a marine algal debris and emended description of the genus Nisaea Urios et al. 2008.</title>
        <authorList>
            <person name="Kwon K."/>
        </authorList>
    </citation>
    <scope>NUCLEOTIDE SEQUENCE</scope>
    <source>
        <strain evidence="14">MEBiC11861</strain>
    </source>
</reference>
<comment type="subunit">
    <text evidence="11">Homodimer.</text>
</comment>
<evidence type="ECO:0000256" key="10">
    <source>
        <dbReference type="ARBA" id="ARBA00047428"/>
    </source>
</evidence>
<dbReference type="NCBIfam" id="TIGR02198">
    <property type="entry name" value="rfaE_dom_I"/>
    <property type="match status" value="1"/>
</dbReference>
<keyword evidence="8 11" id="KW-0511">Multifunctional enzyme</keyword>
<keyword evidence="15" id="KW-1185">Reference proteome</keyword>
<comment type="similarity">
    <text evidence="11">In the N-terminal section; belongs to the carbohydrate kinase PfkB family.</text>
</comment>
<dbReference type="GO" id="GO:0016773">
    <property type="term" value="F:phosphotransferase activity, alcohol group as acceptor"/>
    <property type="evidence" value="ECO:0007669"/>
    <property type="project" value="InterPro"/>
</dbReference>
<comment type="function">
    <text evidence="2 11">Catalyzes the ADP transfer from ATP to D-glycero-beta-D-manno-heptose 1-phosphate, yielding ADP-D-glycero-beta-D-manno-heptose.</text>
</comment>
<dbReference type="SUPFAM" id="SSF53613">
    <property type="entry name" value="Ribokinase-like"/>
    <property type="match status" value="1"/>
</dbReference>
<feature type="region of interest" description="Cytidylyltransferase" evidence="11">
    <location>
        <begin position="360"/>
        <end position="491"/>
    </location>
</feature>
<evidence type="ECO:0000256" key="11">
    <source>
        <dbReference type="HAMAP-Rule" id="MF_01603"/>
    </source>
</evidence>
<evidence type="ECO:0000313" key="14">
    <source>
        <dbReference type="EMBL" id="UUX52037.1"/>
    </source>
</evidence>
<comment type="similarity">
    <text evidence="11">In the C-terminal section; belongs to the cytidylyltransferase family.</text>
</comment>
<proteinExistence type="inferred from homology"/>
<dbReference type="AlphaFoldDB" id="A0A9J7B311"/>
<dbReference type="HAMAP" id="MF_01603">
    <property type="entry name" value="HldE"/>
    <property type="match status" value="1"/>
</dbReference>
<dbReference type="CDD" id="cd01172">
    <property type="entry name" value="RfaE_like"/>
    <property type="match status" value="1"/>
</dbReference>
<dbReference type="InterPro" id="IPR023030">
    <property type="entry name" value="Bifunc_HldE"/>
</dbReference>
<dbReference type="NCBIfam" id="TIGR00125">
    <property type="entry name" value="cyt_tran_rel"/>
    <property type="match status" value="1"/>
</dbReference>
<keyword evidence="7 11" id="KW-0067">ATP-binding</keyword>